<dbReference type="OrthoDB" id="5016778at2759"/>
<dbReference type="EMBL" id="JADFTT010000077">
    <property type="protein sequence ID" value="KAG5769491.1"/>
    <property type="molecule type" value="Genomic_DNA"/>
</dbReference>
<protein>
    <submittedName>
        <fullName evidence="1">Uncharacterized protein</fullName>
    </submittedName>
</protein>
<reference evidence="1" key="2">
    <citation type="submission" date="2020-10" db="EMBL/GenBank/DDBJ databases">
        <authorList>
            <person name="Peck L.D."/>
            <person name="Nowell R.W."/>
            <person name="Flood J."/>
            <person name="Ryan M.J."/>
            <person name="Barraclough T.G."/>
        </authorList>
    </citation>
    <scope>NUCLEOTIDE SEQUENCE</scope>
    <source>
        <strain evidence="1">IMI 127659i</strain>
    </source>
</reference>
<name>A0A9P7I4K0_9HYPO</name>
<reference evidence="1" key="1">
    <citation type="journal article" date="2020" name="bioRxiv">
        <title>Historical genomics reveals the evolutionary mechanisms behind multiple outbreaks of the host-specific coffee wilt pathogen Fusarium xylarioides.</title>
        <authorList>
            <person name="Peck D."/>
            <person name="Nowell R.W."/>
            <person name="Flood J."/>
            <person name="Ryan M.J."/>
            <person name="Barraclough T.G."/>
        </authorList>
    </citation>
    <scope>NUCLEOTIDE SEQUENCE</scope>
    <source>
        <strain evidence="1">IMI 127659i</strain>
    </source>
</reference>
<comment type="caution">
    <text evidence="1">The sequence shown here is derived from an EMBL/GenBank/DDBJ whole genome shotgun (WGS) entry which is preliminary data.</text>
</comment>
<keyword evidence="2" id="KW-1185">Reference proteome</keyword>
<evidence type="ECO:0000313" key="1">
    <source>
        <dbReference type="EMBL" id="KAG5769491.1"/>
    </source>
</evidence>
<dbReference type="Proteomes" id="UP000750502">
    <property type="component" value="Unassembled WGS sequence"/>
</dbReference>
<organism evidence="1 2">
    <name type="scientific">Fusarium xylarioides</name>
    <dbReference type="NCBI Taxonomy" id="221167"/>
    <lineage>
        <taxon>Eukaryota</taxon>
        <taxon>Fungi</taxon>
        <taxon>Dikarya</taxon>
        <taxon>Ascomycota</taxon>
        <taxon>Pezizomycotina</taxon>
        <taxon>Sordariomycetes</taxon>
        <taxon>Hypocreomycetidae</taxon>
        <taxon>Hypocreales</taxon>
        <taxon>Nectriaceae</taxon>
        <taxon>Fusarium</taxon>
        <taxon>Fusarium fujikuroi species complex</taxon>
    </lineage>
</organism>
<gene>
    <name evidence="1" type="ORF">H9Q72_003295</name>
</gene>
<accession>A0A9P7I4K0</accession>
<dbReference type="AlphaFoldDB" id="A0A9P7I4K0"/>
<proteinExistence type="predicted"/>
<sequence>MTGVATLAETLSYLDIVLFVEEEVLHRNGAMKYGGVQFLFFHKPGLWLDEINNNSPKTLRPNIAKSNCDSENITLSSDIMEDGCESDNN</sequence>
<evidence type="ECO:0000313" key="2">
    <source>
        <dbReference type="Proteomes" id="UP000750502"/>
    </source>
</evidence>